<dbReference type="VEuPathDB" id="PlasmoDB:PVP01_0004460"/>
<dbReference type="Pfam" id="PF05795">
    <property type="entry name" value="Plasmodium_Vir"/>
    <property type="match status" value="1"/>
</dbReference>
<evidence type="ECO:0000313" key="3">
    <source>
        <dbReference type="Proteomes" id="UP000305196"/>
    </source>
</evidence>
<gene>
    <name evidence="2" type="ORF">PVC01_000099000</name>
</gene>
<dbReference type="InterPro" id="IPR008780">
    <property type="entry name" value="Plasmodium_Vir"/>
</dbReference>
<evidence type="ECO:0000256" key="1">
    <source>
        <dbReference type="SAM" id="Phobius"/>
    </source>
</evidence>
<reference evidence="2 3" key="1">
    <citation type="submission" date="2016-07" db="EMBL/GenBank/DDBJ databases">
        <authorList>
            <consortium name="Pathogen Informatics"/>
        </authorList>
    </citation>
    <scope>NUCLEOTIDE SEQUENCE [LARGE SCALE GENOMIC DNA]</scope>
</reference>
<accession>A0A1G4EBB2</accession>
<organism evidence="2 3">
    <name type="scientific">Plasmodium vivax</name>
    <name type="common">malaria parasite P. vivax</name>
    <dbReference type="NCBI Taxonomy" id="5855"/>
    <lineage>
        <taxon>Eukaryota</taxon>
        <taxon>Sar</taxon>
        <taxon>Alveolata</taxon>
        <taxon>Apicomplexa</taxon>
        <taxon>Aconoidasida</taxon>
        <taxon>Haemosporida</taxon>
        <taxon>Plasmodiidae</taxon>
        <taxon>Plasmodium</taxon>
        <taxon>Plasmodium (Plasmodium)</taxon>
    </lineage>
</organism>
<keyword evidence="1" id="KW-0472">Membrane</keyword>
<evidence type="ECO:0008006" key="4">
    <source>
        <dbReference type="Google" id="ProtNLM"/>
    </source>
</evidence>
<dbReference type="AlphaFoldDB" id="A0A1G4EBB2"/>
<dbReference type="VEuPathDB" id="PlasmoDB:PVPAM_000023000"/>
<dbReference type="VEuPathDB" id="PlasmoDB:PVW1_040006700"/>
<dbReference type="Proteomes" id="UP000305196">
    <property type="component" value="Unassembled WGS sequence"/>
</dbReference>
<keyword evidence="1" id="KW-0812">Transmembrane</keyword>
<dbReference type="EMBL" id="FLYI01000410">
    <property type="protein sequence ID" value="SCA60662.1"/>
    <property type="molecule type" value="Genomic_DNA"/>
</dbReference>
<evidence type="ECO:0000313" key="2">
    <source>
        <dbReference type="EMBL" id="SCA60662.1"/>
    </source>
</evidence>
<feature type="transmembrane region" description="Helical" evidence="1">
    <location>
        <begin position="213"/>
        <end position="234"/>
    </location>
</feature>
<sequence>MYKFKTVFSGIRSIYEDDFENDLDEYEQRCNKVIQGNSIIENTFGTNCKKCMKYLDYLERQFYTQNQETAQVMLYLYCWLYDKELYNENYSKKELEIYKDLIVKHDEVSSNLPQIFRENVDEKHIDKLKELYDLYYKFDKFKHNINCSGDYCSCAKECYISYNNYTKDCNKSDNVDFCNGLEEFRAQYNNYMSNSSKCNGEYKYLPPAIKFDISVILIPIIATLIISSILLFLYKFTPLGSLMCPSSKNKYKMKNKIGEEMYDTIHHSRMSNIGLNQNAYTVAYHSMEHT</sequence>
<proteinExistence type="predicted"/>
<protein>
    <recommendedName>
        <fullName evidence="4">VIR protein</fullName>
    </recommendedName>
</protein>
<keyword evidence="1" id="KW-1133">Transmembrane helix</keyword>
<name>A0A1G4EBB2_PLAVI</name>